<comment type="pathway">
    <text evidence="1 8">Carbohydrate degradation; glycolysis; D-glyceraldehyde 3-phosphate and glycerone phosphate from D-glucose: step 2/4.</text>
</comment>
<evidence type="ECO:0000256" key="6">
    <source>
        <dbReference type="ARBA" id="ARBA00023235"/>
    </source>
</evidence>
<dbReference type="InterPro" id="IPR018189">
    <property type="entry name" value="Phosphoglucose_isomerase_CS"/>
</dbReference>
<dbReference type="GO" id="GO:0097367">
    <property type="term" value="F:carbohydrate derivative binding"/>
    <property type="evidence" value="ECO:0007669"/>
    <property type="project" value="InterPro"/>
</dbReference>
<dbReference type="PANTHER" id="PTHR11469:SF1">
    <property type="entry name" value="GLUCOSE-6-PHOSPHATE ISOMERASE"/>
    <property type="match status" value="1"/>
</dbReference>
<dbReference type="InterPro" id="IPR035476">
    <property type="entry name" value="SIS_PGI_1"/>
</dbReference>
<dbReference type="GO" id="GO:0005829">
    <property type="term" value="C:cytosol"/>
    <property type="evidence" value="ECO:0007669"/>
    <property type="project" value="TreeGrafter"/>
</dbReference>
<dbReference type="KEGG" id="aaf:AURANDRAFT_69676"/>
<dbReference type="EMBL" id="GL833122">
    <property type="protein sequence ID" value="EGB11550.1"/>
    <property type="molecule type" value="Genomic_DNA"/>
</dbReference>
<keyword evidence="10" id="KW-1185">Reference proteome</keyword>
<dbReference type="InterPro" id="IPR001672">
    <property type="entry name" value="G6P_Isomerase"/>
</dbReference>
<dbReference type="PROSITE" id="PS00174">
    <property type="entry name" value="P_GLUCOSE_ISOMERASE_2"/>
    <property type="match status" value="1"/>
</dbReference>
<dbReference type="UniPathway" id="UPA00109">
    <property type="reaction ID" value="UER00181"/>
</dbReference>
<evidence type="ECO:0000256" key="1">
    <source>
        <dbReference type="ARBA" id="ARBA00004926"/>
    </source>
</evidence>
<keyword evidence="6 8" id="KW-0413">Isomerase</keyword>
<dbReference type="HAMAP" id="MF_00473">
    <property type="entry name" value="G6P_isomerase"/>
    <property type="match status" value="1"/>
</dbReference>
<dbReference type="OMA" id="DWYRQLW"/>
<proteinExistence type="inferred from homology"/>
<dbReference type="PROSITE" id="PS00765">
    <property type="entry name" value="P_GLUCOSE_ISOMERASE_1"/>
    <property type="match status" value="1"/>
</dbReference>
<evidence type="ECO:0000256" key="7">
    <source>
        <dbReference type="ARBA" id="ARBA00029321"/>
    </source>
</evidence>
<protein>
    <recommendedName>
        <fullName evidence="3 8">Glucose-6-phosphate isomerase</fullName>
        <ecNumber evidence="3 8">5.3.1.9</ecNumber>
    </recommendedName>
</protein>
<evidence type="ECO:0000313" key="10">
    <source>
        <dbReference type="Proteomes" id="UP000002729"/>
    </source>
</evidence>
<dbReference type="CDD" id="cd05016">
    <property type="entry name" value="SIS_PGI_2"/>
    <property type="match status" value="1"/>
</dbReference>
<dbReference type="GeneID" id="20227656"/>
<dbReference type="InterPro" id="IPR035482">
    <property type="entry name" value="SIS_PGI_2"/>
</dbReference>
<dbReference type="InterPro" id="IPR023096">
    <property type="entry name" value="G6P_Isomerase_C"/>
</dbReference>
<evidence type="ECO:0000256" key="4">
    <source>
        <dbReference type="ARBA" id="ARBA00022432"/>
    </source>
</evidence>
<dbReference type="InParanoid" id="F0XZV1"/>
<dbReference type="AlphaFoldDB" id="F0XZV1"/>
<dbReference type="GO" id="GO:0004347">
    <property type="term" value="F:glucose-6-phosphate isomerase activity"/>
    <property type="evidence" value="ECO:0007669"/>
    <property type="project" value="UniProtKB-EC"/>
</dbReference>
<dbReference type="PRINTS" id="PR00662">
    <property type="entry name" value="G6PISOMERASE"/>
</dbReference>
<reference evidence="9 10" key="1">
    <citation type="journal article" date="2011" name="Proc. Natl. Acad. Sci. U.S.A.">
        <title>Niche of harmful alga Aureococcus anophagefferens revealed through ecogenomics.</title>
        <authorList>
            <person name="Gobler C.J."/>
            <person name="Berry D.L."/>
            <person name="Dyhrman S.T."/>
            <person name="Wilhelm S.W."/>
            <person name="Salamov A."/>
            <person name="Lobanov A.V."/>
            <person name="Zhang Y."/>
            <person name="Collier J.L."/>
            <person name="Wurch L.L."/>
            <person name="Kustka A.B."/>
            <person name="Dill B.D."/>
            <person name="Shah M."/>
            <person name="VerBerkmoes N.C."/>
            <person name="Kuo A."/>
            <person name="Terry A."/>
            <person name="Pangilinan J."/>
            <person name="Lindquist E.A."/>
            <person name="Lucas S."/>
            <person name="Paulsen I.T."/>
            <person name="Hattenrath-Lehmann T.K."/>
            <person name="Talmage S.C."/>
            <person name="Walker E.A."/>
            <person name="Koch F."/>
            <person name="Burson A.M."/>
            <person name="Marcoval M.A."/>
            <person name="Tang Y.Z."/>
            <person name="Lecleir G.R."/>
            <person name="Coyne K.J."/>
            <person name="Berg G.M."/>
            <person name="Bertrand E.M."/>
            <person name="Saito M.A."/>
            <person name="Gladyshev V.N."/>
            <person name="Grigoriev I.V."/>
        </authorList>
    </citation>
    <scope>NUCLEOTIDE SEQUENCE [LARGE SCALE GENOMIC DNA]</scope>
    <source>
        <strain evidence="10">CCMP 1984</strain>
    </source>
</reference>
<dbReference type="NCBIfam" id="NF001211">
    <property type="entry name" value="PRK00179.1"/>
    <property type="match status" value="1"/>
</dbReference>
<dbReference type="Pfam" id="PF00342">
    <property type="entry name" value="PGI"/>
    <property type="match status" value="1"/>
</dbReference>
<dbReference type="CDD" id="cd05015">
    <property type="entry name" value="SIS_PGI_1"/>
    <property type="match status" value="1"/>
</dbReference>
<evidence type="ECO:0000256" key="5">
    <source>
        <dbReference type="ARBA" id="ARBA00023152"/>
    </source>
</evidence>
<dbReference type="RefSeq" id="XP_009033908.1">
    <property type="nucleotide sequence ID" value="XM_009035660.1"/>
</dbReference>
<dbReference type="GO" id="GO:0006094">
    <property type="term" value="P:gluconeogenesis"/>
    <property type="evidence" value="ECO:0007669"/>
    <property type="project" value="UniProtKB-KW"/>
</dbReference>
<sequence>MASMEETIKSMLCGTTSGGSSSLISASSEWKAVAACAAKLKATHLRDALENADRNANLLTEAEGIVLDYAREKVDGDAMAALFALARKANVEAKRDAMFNGDVINETEQRSVYHVALRAPKGSSPMLANGEDQVAKVNGVLDRIEDFSDRVRSGAWKGATGEALTTVLAIGIGGSYLGPEFLCEALRAEPAAAAAAAGRDLKFVANVDPVDFARQVAGLDASKTLVVIVSKSFTTAETIMNAKTVKNWLLANVKGDADAVVRQHVAAVSTQLDLTAQFGIAPENVFEFGDYVGGRFSVHSPVGMLPLALQYGMAPMRSFLAGARNMDEHFASAPLESNLPVILGLLGLYNSSFLGYECKAILPYAQALLRFAAHVQQLDMESNGKSVAMDGSKLDFAAGEVIFGEPGTNGQHSFYQLMHQGRVVPAEFIGFAKSQAPVHLDGAPLSNHDELMCNFFAQPDALACGSHNDDPHKHFDGDRPSLSLLFGEVSAYTMGQLLALYEHRVAVQGFVWGINSFDQWGVQLGKVLAKQVAAALKDAKTDGFNSSTSALLAKYIAAK</sequence>
<dbReference type="Proteomes" id="UP000002729">
    <property type="component" value="Unassembled WGS sequence"/>
</dbReference>
<dbReference type="GO" id="GO:0051156">
    <property type="term" value="P:glucose 6-phosphate metabolic process"/>
    <property type="evidence" value="ECO:0007669"/>
    <property type="project" value="TreeGrafter"/>
</dbReference>
<dbReference type="PANTHER" id="PTHR11469">
    <property type="entry name" value="GLUCOSE-6-PHOSPHATE ISOMERASE"/>
    <property type="match status" value="1"/>
</dbReference>
<evidence type="ECO:0000256" key="2">
    <source>
        <dbReference type="ARBA" id="ARBA00006604"/>
    </source>
</evidence>
<dbReference type="SUPFAM" id="SSF53697">
    <property type="entry name" value="SIS domain"/>
    <property type="match status" value="1"/>
</dbReference>
<dbReference type="Gene3D" id="1.10.1390.10">
    <property type="match status" value="1"/>
</dbReference>
<dbReference type="InterPro" id="IPR046348">
    <property type="entry name" value="SIS_dom_sf"/>
</dbReference>
<evidence type="ECO:0000313" key="9">
    <source>
        <dbReference type="EMBL" id="EGB11550.1"/>
    </source>
</evidence>
<dbReference type="FunCoup" id="F0XZV1">
    <property type="interactions" value="125"/>
</dbReference>
<evidence type="ECO:0000256" key="8">
    <source>
        <dbReference type="RuleBase" id="RU000612"/>
    </source>
</evidence>
<organism evidence="10">
    <name type="scientific">Aureococcus anophagefferens</name>
    <name type="common">Harmful bloom alga</name>
    <dbReference type="NCBI Taxonomy" id="44056"/>
    <lineage>
        <taxon>Eukaryota</taxon>
        <taxon>Sar</taxon>
        <taxon>Stramenopiles</taxon>
        <taxon>Ochrophyta</taxon>
        <taxon>Pelagophyceae</taxon>
        <taxon>Pelagomonadales</taxon>
        <taxon>Pelagomonadaceae</taxon>
        <taxon>Aureococcus</taxon>
    </lineage>
</organism>
<dbReference type="GO" id="GO:0006096">
    <property type="term" value="P:glycolytic process"/>
    <property type="evidence" value="ECO:0007669"/>
    <property type="project" value="UniProtKB-UniPathway"/>
</dbReference>
<dbReference type="OrthoDB" id="5831190at2759"/>
<dbReference type="PROSITE" id="PS51463">
    <property type="entry name" value="P_GLUCOSE_ISOMERASE_3"/>
    <property type="match status" value="1"/>
</dbReference>
<dbReference type="GO" id="GO:0048029">
    <property type="term" value="F:monosaccharide binding"/>
    <property type="evidence" value="ECO:0007669"/>
    <property type="project" value="TreeGrafter"/>
</dbReference>
<dbReference type="EC" id="5.3.1.9" evidence="3 8"/>
<keyword evidence="5 8" id="KW-0324">Glycolysis</keyword>
<dbReference type="eggNOG" id="KOG2446">
    <property type="taxonomic scope" value="Eukaryota"/>
</dbReference>
<evidence type="ECO:0000256" key="3">
    <source>
        <dbReference type="ARBA" id="ARBA00011952"/>
    </source>
</evidence>
<gene>
    <name evidence="9" type="primary">PGI</name>
    <name evidence="9" type="ORF">AURANDRAFT_69676</name>
</gene>
<comment type="catalytic activity">
    <reaction evidence="7 8">
        <text>alpha-D-glucose 6-phosphate = beta-D-fructose 6-phosphate</text>
        <dbReference type="Rhea" id="RHEA:11816"/>
        <dbReference type="ChEBI" id="CHEBI:57634"/>
        <dbReference type="ChEBI" id="CHEBI:58225"/>
        <dbReference type="EC" id="5.3.1.9"/>
    </reaction>
</comment>
<accession>F0XZV1</accession>
<name>F0XZV1_AURAN</name>
<comment type="similarity">
    <text evidence="2 8">Belongs to the GPI family.</text>
</comment>
<keyword evidence="4 8" id="KW-0312">Gluconeogenesis</keyword>
<dbReference type="Gene3D" id="3.40.50.10490">
    <property type="entry name" value="Glucose-6-phosphate isomerase like protein, domain 1"/>
    <property type="match status" value="2"/>
</dbReference>